<reference evidence="2 3" key="2">
    <citation type="submission" date="2015-10" db="EMBL/GenBank/DDBJ databases">
        <title>Draft Genome Sequence of Prosthecomicrobium hirschii ATCC 27832.</title>
        <authorList>
            <person name="Daniel J."/>
            <person name="Givan S.A."/>
            <person name="Brun Y.V."/>
            <person name="Brown P.J."/>
        </authorList>
    </citation>
    <scope>NUCLEOTIDE SEQUENCE [LARGE SCALE GENOMIC DNA]</scope>
    <source>
        <strain evidence="2 3">16</strain>
    </source>
</reference>
<gene>
    <name evidence="2" type="ORF">ABB55_22695</name>
</gene>
<evidence type="ECO:0000313" key="2">
    <source>
        <dbReference type="EMBL" id="KPL54687.1"/>
    </source>
</evidence>
<feature type="signal peptide" evidence="1">
    <location>
        <begin position="1"/>
        <end position="20"/>
    </location>
</feature>
<reference evidence="2 3" key="1">
    <citation type="submission" date="2015-09" db="EMBL/GenBank/DDBJ databases">
        <authorList>
            <person name="Jackson K.R."/>
            <person name="Lunt B.L."/>
            <person name="Fisher J.N.B."/>
            <person name="Gardner A.V."/>
            <person name="Bailey M.E."/>
            <person name="Deus L.M."/>
            <person name="Earl A.S."/>
            <person name="Gibby P.D."/>
            <person name="Hartmann K.A."/>
            <person name="Liu J.E."/>
            <person name="Manci A.M."/>
            <person name="Nielsen D.A."/>
            <person name="Solomon M.B."/>
            <person name="Breakwell D.P."/>
            <person name="Burnett S.H."/>
            <person name="Grose J.H."/>
        </authorList>
    </citation>
    <scope>NUCLEOTIDE SEQUENCE [LARGE SCALE GENOMIC DNA]</scope>
    <source>
        <strain evidence="2 3">16</strain>
    </source>
</reference>
<dbReference type="Proteomes" id="UP000048984">
    <property type="component" value="Unassembled WGS sequence"/>
</dbReference>
<feature type="chain" id="PRO_5006132176" evidence="1">
    <location>
        <begin position="21"/>
        <end position="584"/>
    </location>
</feature>
<dbReference type="PANTHER" id="PTHR30441:SF4">
    <property type="entry name" value="PROTEIN ASMA"/>
    <property type="match status" value="1"/>
</dbReference>
<dbReference type="RefSeq" id="WP_054360853.1">
    <property type="nucleotide sequence ID" value="NZ_LJYW01000001.1"/>
</dbReference>
<evidence type="ECO:0000256" key="1">
    <source>
        <dbReference type="SAM" id="SignalP"/>
    </source>
</evidence>
<organism evidence="2 3">
    <name type="scientific">Prosthecodimorpha hirschii</name>
    <dbReference type="NCBI Taxonomy" id="665126"/>
    <lineage>
        <taxon>Bacteria</taxon>
        <taxon>Pseudomonadati</taxon>
        <taxon>Pseudomonadota</taxon>
        <taxon>Alphaproteobacteria</taxon>
        <taxon>Hyphomicrobiales</taxon>
        <taxon>Ancalomicrobiaceae</taxon>
        <taxon>Prosthecodimorpha</taxon>
    </lineage>
</organism>
<evidence type="ECO:0000313" key="3">
    <source>
        <dbReference type="Proteomes" id="UP000048984"/>
    </source>
</evidence>
<protein>
    <submittedName>
        <fullName evidence="2">Uncharacterized protein</fullName>
    </submittedName>
</protein>
<dbReference type="PANTHER" id="PTHR30441">
    <property type="entry name" value="DUF748 DOMAIN-CONTAINING PROTEIN"/>
    <property type="match status" value="1"/>
</dbReference>
<accession>A0A0P6W7V8</accession>
<proteinExistence type="predicted"/>
<dbReference type="InterPro" id="IPR052894">
    <property type="entry name" value="AsmA-related"/>
</dbReference>
<dbReference type="EMBL" id="LJYW01000001">
    <property type="protein sequence ID" value="KPL54687.1"/>
    <property type="molecule type" value="Genomic_DNA"/>
</dbReference>
<name>A0A0P6W7V8_9HYPH</name>
<dbReference type="GO" id="GO:0005886">
    <property type="term" value="C:plasma membrane"/>
    <property type="evidence" value="ECO:0007669"/>
    <property type="project" value="TreeGrafter"/>
</dbReference>
<comment type="caution">
    <text evidence="2">The sequence shown here is derived from an EMBL/GenBank/DDBJ whole genome shotgun (WGS) entry which is preliminary data.</text>
</comment>
<dbReference type="STRING" id="665126.ABB55_22695"/>
<dbReference type="AlphaFoldDB" id="A0A0P6W7V8"/>
<dbReference type="GO" id="GO:0090313">
    <property type="term" value="P:regulation of protein targeting to membrane"/>
    <property type="evidence" value="ECO:0007669"/>
    <property type="project" value="TreeGrafter"/>
</dbReference>
<keyword evidence="3" id="KW-1185">Reference proteome</keyword>
<keyword evidence="1" id="KW-0732">Signal</keyword>
<sequence>MKKLLFGLAFCGGFALSLVAARQMVPTELVRAELATSLAKMIGGPVEILGTPDVSVIPTLKVRFEAPRVMLAGRAEPIAEMKTLVVRLDILPLLAGRISIAEIGLRAPVLRLERSLSGEALVPNRAALAALEPGRVTIDDGRVQVTDPATGRSETFDGLSAAFVWPRLRGGASVEANFRWRGEAVALVLQGQGPRALAEGESGQMAGSLSSRALRVAFDGKGLIADTLQLDGVLEVAAADLGRAAAWLGGSIASGPLLRDFALSGRLRSLGYAATVADARLKLDGNAADGVVSVRLDAPRPQVRATLAWDQLDLGRYRAALADGHWRQTGIDAAALGRADLDLRLSASQLRLGTTGGLDKVAATLLVKDGRLDAEIADAAAFGGSLRAVLRGEPRGDGYRATGRFAGSGLAAAGVARTLGLNGIQDGDLAVSFEGEANGRTLGGLVGGLEGRIGAEARNLVVAAVDAVASGARFLPIAFSNPVAARAPTFTRVVLEAGLTGHALRIGRLDADGPLLSARVTGEASLASGLLSLRGRMTMPDRAGEPRTAEARKLEIPIRIGGTFADPIAAVVTAETPFGSFEAR</sequence>